<proteinExistence type="predicted"/>
<organism evidence="1 2">
    <name type="scientific">Acidaminococcus intestini</name>
    <dbReference type="NCBI Taxonomy" id="187327"/>
    <lineage>
        <taxon>Bacteria</taxon>
        <taxon>Bacillati</taxon>
        <taxon>Bacillota</taxon>
        <taxon>Negativicutes</taxon>
        <taxon>Acidaminococcales</taxon>
        <taxon>Acidaminococcaceae</taxon>
        <taxon>Acidaminococcus</taxon>
    </lineage>
</organism>
<protein>
    <submittedName>
        <fullName evidence="1">DUF721 domain-containing protein</fullName>
    </submittedName>
</protein>
<comment type="caution">
    <text evidence="1">The sequence shown here is derived from an EMBL/GenBank/DDBJ whole genome shotgun (WGS) entry which is preliminary data.</text>
</comment>
<evidence type="ECO:0000313" key="1">
    <source>
        <dbReference type="EMBL" id="MBS5519881.1"/>
    </source>
</evidence>
<reference evidence="1" key="1">
    <citation type="submission" date="2021-02" db="EMBL/GenBank/DDBJ databases">
        <title>Infant gut strain persistence is associated with maternal origin, phylogeny, and functional potential including surface adhesion and iron acquisition.</title>
        <authorList>
            <person name="Lou Y.C."/>
        </authorList>
    </citation>
    <scope>NUCLEOTIDE SEQUENCE</scope>
    <source>
        <strain evidence="1">L3_106_000M1_dasL3_106_000M1_concoct_15</strain>
    </source>
</reference>
<dbReference type="AlphaFoldDB" id="A0A943EDW6"/>
<dbReference type="InterPro" id="IPR007922">
    <property type="entry name" value="DciA-like"/>
</dbReference>
<gene>
    <name evidence="1" type="ORF">KHX13_06060</name>
</gene>
<evidence type="ECO:0000313" key="2">
    <source>
        <dbReference type="Proteomes" id="UP000754226"/>
    </source>
</evidence>
<dbReference type="Proteomes" id="UP000754226">
    <property type="component" value="Unassembled WGS sequence"/>
</dbReference>
<sequence>MKDIDCLVMAALKTDLAKEKYVLYRLRKDWALIVGEAAARHSQPYRLQHGILFIHTDNPSWSHNFLTMQGKLLAAIGKALPRKNGRRLVSVKTLKIFHGVLEEAPEAKVDERPFMPRLDEKHRCPFCGVPLIEGEIICSACRRKRDEATRQKIHQVLKKTPWISYEDCRHTVECDKMTFTDVKALLGEWAMGRALDPHAKSVDKAFAVMLTRSLSPEQLSDERIDAIIEKERSRRTYVPASGKQLHHKK</sequence>
<dbReference type="EMBL" id="JAGZCZ010000006">
    <property type="protein sequence ID" value="MBS5519881.1"/>
    <property type="molecule type" value="Genomic_DNA"/>
</dbReference>
<name>A0A943EDW6_9FIRM</name>
<dbReference type="Pfam" id="PF05258">
    <property type="entry name" value="DciA"/>
    <property type="match status" value="1"/>
</dbReference>
<accession>A0A943EDW6</accession>